<dbReference type="InterPro" id="IPR000873">
    <property type="entry name" value="AMP-dep_synth/lig_dom"/>
</dbReference>
<dbReference type="PANTHER" id="PTHR33927:SF5">
    <property type="entry name" value="ENZYME, PUTATIVE (AFU_ORTHOLOGUE AFUA_8G01222)-RELATED"/>
    <property type="match status" value="1"/>
</dbReference>
<feature type="transmembrane region" description="Helical" evidence="1">
    <location>
        <begin position="623"/>
        <end position="643"/>
    </location>
</feature>
<evidence type="ECO:0000259" key="2">
    <source>
        <dbReference type="Pfam" id="PF00501"/>
    </source>
</evidence>
<feature type="domain" description="AMP-dependent synthetase/ligase" evidence="2">
    <location>
        <begin position="43"/>
        <end position="376"/>
    </location>
</feature>
<protein>
    <recommendedName>
        <fullName evidence="2">AMP-dependent synthetase/ligase domain-containing protein</fullName>
    </recommendedName>
</protein>
<dbReference type="STRING" id="945553.A0A0D2L375"/>
<accession>A0A0D2L375</accession>
<evidence type="ECO:0000313" key="3">
    <source>
        <dbReference type="EMBL" id="KJA21182.1"/>
    </source>
</evidence>
<dbReference type="AlphaFoldDB" id="A0A0D2L375"/>
<feature type="transmembrane region" description="Helical" evidence="1">
    <location>
        <begin position="697"/>
        <end position="717"/>
    </location>
</feature>
<dbReference type="InterPro" id="IPR020845">
    <property type="entry name" value="AMP-binding_CS"/>
</dbReference>
<dbReference type="Gene3D" id="3.30.300.30">
    <property type="match status" value="1"/>
</dbReference>
<dbReference type="NCBIfam" id="TIGR01733">
    <property type="entry name" value="AA-adenyl-dom"/>
    <property type="match status" value="1"/>
</dbReference>
<sequence length="1032" mass="112920">MKPQGPLAQDPLQRLPQADQNLFYEFGVGLSVTSPFECVHHAFEFHAKNQPDAIAVEDFENTITYSDLDSQANCLAVHLKANGVKVDSRVCFLAERSIPMVVGILGILKAGAAYVPLDGNIVSDSTLKHALLGSEAPVVLALKKFGSRVDGRRAMILEDTICEEYSSSHCTKPEDRSTSKHGVYVIYTSGTTGVPKGVDVTHGNATNLLCLAPGNLGMRPGLRVSQLMNISFDMAAWEILGSMCNGSTLCLRGTTSKQWRAVMKTVDIVVATPSMLMPHKPSDYPNIKTVAVAGEPCPKALADDWAAHCQFFNSCGPTEITIVNTMHDHVSGEFLSIGKPTPNNSVYVLDPDTMEPLPIGSLGVMWAGGAGITRGYVNLPDKTAERYVSDPFAKDGSMMFNTGDLGRWLPSGTLEPLGRIDNQVKIKGFRVELDGVASAMETCQAVQAAVALLVDSELWGFATPANVEADAIRAAAAKIQPYYAVPTKLLTMDAFPHTQNGKTDRRALERLARELKEADNVQMEAESVKKPPTVPTATLPVTVPPPAYQVDSKEVDIEALTAPSINRTPHAKTIGSSSVTELGSEVSSLAKREYPWSGYEDDALPDKTQGKLARNLRHLILTLYRRLFGVVFLTNMGVFISVVMRRADAQQIATIVIANLFCSILMRQDYVINAFFNVFCAVPPSWPLSIRRVCARVYHIGGLHSGCAVSGVVWLVLFTGQATREFVMHRKTSAPTIAISYCILAFLLGILIFAHPTVRSKQHNKFEATHRFLGWSATALVWCQFVLLTNDYKLETQSLGMAMVKSAPFWLLVVMTSSIILPWVRLRKVPVRAQVLSNHAVRLHFDYVTPIPGSFTRISDSPWTEWHGFATVPVPGKNGYSLVVSKAGDWTTKQIMNPPTELWVRGIPTFGVLRIVPLFRRVVFVATGSGIGPCAPCILEGRVPIRLLWTSPNVRQTFGDEFVDSILGASPNAVVYDTRAHGKPDMVKLTYRLVKEFDAEAVCVISNQKLTRKVVYGMMSRGIPAFGAIWDS</sequence>
<reference evidence="4" key="1">
    <citation type="submission" date="2014-04" db="EMBL/GenBank/DDBJ databases">
        <title>Evolutionary Origins and Diversification of the Mycorrhizal Mutualists.</title>
        <authorList>
            <consortium name="DOE Joint Genome Institute"/>
            <consortium name="Mycorrhizal Genomics Consortium"/>
            <person name="Kohler A."/>
            <person name="Kuo A."/>
            <person name="Nagy L.G."/>
            <person name="Floudas D."/>
            <person name="Copeland A."/>
            <person name="Barry K.W."/>
            <person name="Cichocki N."/>
            <person name="Veneault-Fourrey C."/>
            <person name="LaButti K."/>
            <person name="Lindquist E.A."/>
            <person name="Lipzen A."/>
            <person name="Lundell T."/>
            <person name="Morin E."/>
            <person name="Murat C."/>
            <person name="Riley R."/>
            <person name="Ohm R."/>
            <person name="Sun H."/>
            <person name="Tunlid A."/>
            <person name="Henrissat B."/>
            <person name="Grigoriev I.V."/>
            <person name="Hibbett D.S."/>
            <person name="Martin F."/>
        </authorList>
    </citation>
    <scope>NUCLEOTIDE SEQUENCE [LARGE SCALE GENOMIC DNA]</scope>
    <source>
        <strain evidence="4">FD-334 SS-4</strain>
    </source>
</reference>
<feature type="transmembrane region" description="Helical" evidence="1">
    <location>
        <begin position="737"/>
        <end position="756"/>
    </location>
</feature>
<feature type="transmembrane region" description="Helical" evidence="1">
    <location>
        <begin position="807"/>
        <end position="824"/>
    </location>
</feature>
<proteinExistence type="predicted"/>
<dbReference type="InterPro" id="IPR010071">
    <property type="entry name" value="AA_adenyl_dom"/>
</dbReference>
<dbReference type="OrthoDB" id="408177at2759"/>
<dbReference type="InterPro" id="IPR052979">
    <property type="entry name" value="Adenylate-forming_domain"/>
</dbReference>
<organism evidence="3 4">
    <name type="scientific">Hypholoma sublateritium (strain FD-334 SS-4)</name>
    <dbReference type="NCBI Taxonomy" id="945553"/>
    <lineage>
        <taxon>Eukaryota</taxon>
        <taxon>Fungi</taxon>
        <taxon>Dikarya</taxon>
        <taxon>Basidiomycota</taxon>
        <taxon>Agaricomycotina</taxon>
        <taxon>Agaricomycetes</taxon>
        <taxon>Agaricomycetidae</taxon>
        <taxon>Agaricales</taxon>
        <taxon>Agaricineae</taxon>
        <taxon>Strophariaceae</taxon>
        <taxon>Hypholoma</taxon>
    </lineage>
</organism>
<dbReference type="Gene3D" id="3.40.50.12780">
    <property type="entry name" value="N-terminal domain of ligase-like"/>
    <property type="match status" value="1"/>
</dbReference>
<dbReference type="InterPro" id="IPR045851">
    <property type="entry name" value="AMP-bd_C_sf"/>
</dbReference>
<evidence type="ECO:0000256" key="1">
    <source>
        <dbReference type="SAM" id="Phobius"/>
    </source>
</evidence>
<keyword evidence="1" id="KW-0812">Transmembrane</keyword>
<dbReference type="SUPFAM" id="SSF56801">
    <property type="entry name" value="Acetyl-CoA synthetase-like"/>
    <property type="match status" value="1"/>
</dbReference>
<dbReference type="OMA" id="CARVYHI"/>
<keyword evidence="1" id="KW-0472">Membrane</keyword>
<dbReference type="EMBL" id="KN817560">
    <property type="protein sequence ID" value="KJA21182.1"/>
    <property type="molecule type" value="Genomic_DNA"/>
</dbReference>
<dbReference type="InterPro" id="IPR042099">
    <property type="entry name" value="ANL_N_sf"/>
</dbReference>
<dbReference type="PROSITE" id="PS00455">
    <property type="entry name" value="AMP_BINDING"/>
    <property type="match status" value="1"/>
</dbReference>
<keyword evidence="4" id="KW-1185">Reference proteome</keyword>
<name>A0A0D2L375_HYPSF</name>
<feature type="transmembrane region" description="Helical" evidence="1">
    <location>
        <begin position="768"/>
        <end position="787"/>
    </location>
</feature>
<evidence type="ECO:0000313" key="4">
    <source>
        <dbReference type="Proteomes" id="UP000054270"/>
    </source>
</evidence>
<dbReference type="PANTHER" id="PTHR33927">
    <property type="entry name" value="TRANSMEMBRANE PROTEIN"/>
    <property type="match status" value="1"/>
</dbReference>
<gene>
    <name evidence="3" type="ORF">HYPSUDRAFT_67929</name>
</gene>
<dbReference type="Proteomes" id="UP000054270">
    <property type="component" value="Unassembled WGS sequence"/>
</dbReference>
<dbReference type="Pfam" id="PF00501">
    <property type="entry name" value="AMP-binding"/>
    <property type="match status" value="1"/>
</dbReference>
<keyword evidence="1" id="KW-1133">Transmembrane helix</keyword>